<feature type="domain" description="Ketoreductase" evidence="3">
    <location>
        <begin position="6"/>
        <end position="143"/>
    </location>
</feature>
<gene>
    <name evidence="4" type="ORF">SAMN06295912_12012</name>
</gene>
<dbReference type="NCBIfam" id="NF005559">
    <property type="entry name" value="PRK07231.1"/>
    <property type="match status" value="1"/>
</dbReference>
<name>A0A239HYX8_9SPHN</name>
<protein>
    <submittedName>
        <fullName evidence="4">Meso-butanediol dehydrogenase / (S,S)-butanediol dehydrogenase / diacetyl reductase</fullName>
    </submittedName>
</protein>
<dbReference type="GO" id="GO:0006633">
    <property type="term" value="P:fatty acid biosynthetic process"/>
    <property type="evidence" value="ECO:0007669"/>
    <property type="project" value="TreeGrafter"/>
</dbReference>
<dbReference type="GO" id="GO:0016616">
    <property type="term" value="F:oxidoreductase activity, acting on the CH-OH group of donors, NAD or NADP as acceptor"/>
    <property type="evidence" value="ECO:0007669"/>
    <property type="project" value="TreeGrafter"/>
</dbReference>
<dbReference type="GO" id="GO:0048038">
    <property type="term" value="F:quinone binding"/>
    <property type="evidence" value="ECO:0007669"/>
    <property type="project" value="TreeGrafter"/>
</dbReference>
<dbReference type="PRINTS" id="PR00081">
    <property type="entry name" value="GDHRDH"/>
</dbReference>
<dbReference type="Pfam" id="PF13561">
    <property type="entry name" value="adh_short_C2"/>
    <property type="match status" value="1"/>
</dbReference>
<dbReference type="SMART" id="SM00822">
    <property type="entry name" value="PKS_KR"/>
    <property type="match status" value="1"/>
</dbReference>
<dbReference type="Gene3D" id="3.40.50.720">
    <property type="entry name" value="NAD(P)-binding Rossmann-like Domain"/>
    <property type="match status" value="1"/>
</dbReference>
<dbReference type="OrthoDB" id="5457012at2"/>
<dbReference type="Proteomes" id="UP000198281">
    <property type="component" value="Unassembled WGS sequence"/>
</dbReference>
<comment type="similarity">
    <text evidence="1">Belongs to the short-chain dehydrogenases/reductases (SDR) family.</text>
</comment>
<dbReference type="PROSITE" id="PS00061">
    <property type="entry name" value="ADH_SHORT"/>
    <property type="match status" value="1"/>
</dbReference>
<dbReference type="InterPro" id="IPR057326">
    <property type="entry name" value="KR_dom"/>
</dbReference>
<dbReference type="RefSeq" id="WP_089220521.1">
    <property type="nucleotide sequence ID" value="NZ_FZOS01000020.1"/>
</dbReference>
<dbReference type="InterPro" id="IPR020904">
    <property type="entry name" value="Sc_DH/Rdtase_CS"/>
</dbReference>
<evidence type="ECO:0000313" key="5">
    <source>
        <dbReference type="Proteomes" id="UP000198281"/>
    </source>
</evidence>
<dbReference type="PANTHER" id="PTHR42760:SF133">
    <property type="entry name" value="3-OXOACYL-[ACYL-CARRIER-PROTEIN] REDUCTASE"/>
    <property type="match status" value="1"/>
</dbReference>
<dbReference type="AlphaFoldDB" id="A0A239HYX8"/>
<accession>A0A239HYX8</accession>
<dbReference type="InterPro" id="IPR002347">
    <property type="entry name" value="SDR_fam"/>
</dbReference>
<proteinExistence type="inferred from homology"/>
<organism evidence="4 5">
    <name type="scientific">Edaphosphingomonas laterariae</name>
    <dbReference type="NCBI Taxonomy" id="861865"/>
    <lineage>
        <taxon>Bacteria</taxon>
        <taxon>Pseudomonadati</taxon>
        <taxon>Pseudomonadota</taxon>
        <taxon>Alphaproteobacteria</taxon>
        <taxon>Sphingomonadales</taxon>
        <taxon>Rhizorhabdaceae</taxon>
        <taxon>Edaphosphingomonas</taxon>
    </lineage>
</organism>
<reference evidence="5" key="1">
    <citation type="submission" date="2017-06" db="EMBL/GenBank/DDBJ databases">
        <authorList>
            <person name="Varghese N."/>
            <person name="Submissions S."/>
        </authorList>
    </citation>
    <scope>NUCLEOTIDE SEQUENCE [LARGE SCALE GENOMIC DNA]</scope>
    <source>
        <strain evidence="5">LNB2</strain>
    </source>
</reference>
<evidence type="ECO:0000259" key="3">
    <source>
        <dbReference type="SMART" id="SM00822"/>
    </source>
</evidence>
<evidence type="ECO:0000313" key="4">
    <source>
        <dbReference type="EMBL" id="SNS86441.1"/>
    </source>
</evidence>
<dbReference type="EMBL" id="FZOS01000020">
    <property type="protein sequence ID" value="SNS86441.1"/>
    <property type="molecule type" value="Genomic_DNA"/>
</dbReference>
<dbReference type="CDD" id="cd05233">
    <property type="entry name" value="SDR_c"/>
    <property type="match status" value="1"/>
</dbReference>
<sequence length="257" mass="27011">MRFQDKVVIVTGAAAGIGAGIARRFFDEGARVVLAGRTLSTLEERAAALGDSARTRTCVADVSRPADIEALIAYTVEQFGRIDVLVNNAGSGMLGRVTTVDPAIWHQVIATDLDSIFYGCRFAIPHLVRTGGSIVNISSICGVGGDYGFHAYNAAKAGVINLSRSIALDHAKDGIRVNCVSPGLIVTPATSQSSPEALAKWHQAIPMRRPGQVEEVSGLVAFLASPDASYITGQNFIVDGGMTAHTGQANLLEIYGI</sequence>
<evidence type="ECO:0000256" key="1">
    <source>
        <dbReference type="ARBA" id="ARBA00006484"/>
    </source>
</evidence>
<keyword evidence="5" id="KW-1185">Reference proteome</keyword>
<evidence type="ECO:0000256" key="2">
    <source>
        <dbReference type="ARBA" id="ARBA00023002"/>
    </source>
</evidence>
<dbReference type="SUPFAM" id="SSF51735">
    <property type="entry name" value="NAD(P)-binding Rossmann-fold domains"/>
    <property type="match status" value="1"/>
</dbReference>
<dbReference type="PANTHER" id="PTHR42760">
    <property type="entry name" value="SHORT-CHAIN DEHYDROGENASES/REDUCTASES FAMILY MEMBER"/>
    <property type="match status" value="1"/>
</dbReference>
<dbReference type="FunFam" id="3.40.50.720:FF:000084">
    <property type="entry name" value="Short-chain dehydrogenase reductase"/>
    <property type="match status" value="1"/>
</dbReference>
<dbReference type="PRINTS" id="PR00080">
    <property type="entry name" value="SDRFAMILY"/>
</dbReference>
<keyword evidence="2" id="KW-0560">Oxidoreductase</keyword>
<dbReference type="InterPro" id="IPR036291">
    <property type="entry name" value="NAD(P)-bd_dom_sf"/>
</dbReference>